<dbReference type="OrthoDB" id="5377012at2759"/>
<organism evidence="2 3">
    <name type="scientific">Blumeria graminis f. sp. hordei (strain DH14)</name>
    <name type="common">Barley powdery mildew</name>
    <name type="synonym">Oidium monilioides f. sp. hordei</name>
    <dbReference type="NCBI Taxonomy" id="546991"/>
    <lineage>
        <taxon>Eukaryota</taxon>
        <taxon>Fungi</taxon>
        <taxon>Dikarya</taxon>
        <taxon>Ascomycota</taxon>
        <taxon>Pezizomycotina</taxon>
        <taxon>Leotiomycetes</taxon>
        <taxon>Erysiphales</taxon>
        <taxon>Erysiphaceae</taxon>
        <taxon>Blumeria</taxon>
        <taxon>Blumeria hordei</taxon>
    </lineage>
</organism>
<dbReference type="AlphaFoldDB" id="N1J4T7"/>
<dbReference type="eggNOG" id="ENOG502SFF8">
    <property type="taxonomic scope" value="Eukaryota"/>
</dbReference>
<protein>
    <submittedName>
        <fullName evidence="2">Uncharacterized protein</fullName>
    </submittedName>
</protein>
<dbReference type="InParanoid" id="N1J4T7"/>
<feature type="region of interest" description="Disordered" evidence="1">
    <location>
        <begin position="72"/>
        <end position="94"/>
    </location>
</feature>
<comment type="caution">
    <text evidence="2">The sequence shown here is derived from an EMBL/GenBank/DDBJ whole genome shotgun (WGS) entry which is preliminary data.</text>
</comment>
<proteinExistence type="predicted"/>
<evidence type="ECO:0000313" key="2">
    <source>
        <dbReference type="EMBL" id="CCU74450.1"/>
    </source>
</evidence>
<dbReference type="HOGENOM" id="CLU_035522_0_0_1"/>
<keyword evidence="3" id="KW-1185">Reference proteome</keyword>
<evidence type="ECO:0000256" key="1">
    <source>
        <dbReference type="SAM" id="MobiDB-lite"/>
    </source>
</evidence>
<sequence length="464" mass="49188">MAVMMATHITGKISCMILDKLGIHPLNCPQVLGSSSAPNFRSVCLTNFLDPVERTGRRRPFSSWMKKLANLKPSSSTAVDNHQNTTKRNTHTNKMAVKKPLTCTDNNCNLSPVRDVASFVQVYPQRSSSTLLSATSSISSLSCSGSDQSSDEEITPTVENKSIAATSTGRANSVQAPSNAPSSGQGTNGTSGNLRRGNDSTFSSPAPSVRSLTTTLTTLHSATPIASNNHIGSNHITIQFSHQFPSSSPLNAIPPYLVPQSSGGHPSTYNTATANNLLTDNASILTLASSSKRRRRRRSMDTDASVRALAPSSLFGGSRESLPLSILSANIDTNSYQARPSIGALNERGSIYSVAGVNTTLASERNSYYAGKQPIALDAGSIKSGFAGHNLSDSIGGSIGTNLIPSSPLTSPRENVVPRTEDLSQSETNCNIKEDEVDENSKSQDTGIKNKDLENTLNVSETAR</sequence>
<evidence type="ECO:0000313" key="3">
    <source>
        <dbReference type="Proteomes" id="UP000015441"/>
    </source>
</evidence>
<gene>
    <name evidence="2" type="ORF">BGHDH14_bgh01670</name>
</gene>
<accession>N1J4T7</accession>
<feature type="compositionally biased region" description="Polar residues" evidence="1">
    <location>
        <begin position="166"/>
        <end position="181"/>
    </location>
</feature>
<feature type="region of interest" description="Disordered" evidence="1">
    <location>
        <begin position="403"/>
        <end position="464"/>
    </location>
</feature>
<dbReference type="STRING" id="546991.N1J4T7"/>
<feature type="compositionally biased region" description="Polar residues" evidence="1">
    <location>
        <begin position="403"/>
        <end position="413"/>
    </location>
</feature>
<feature type="compositionally biased region" description="Low complexity" evidence="1">
    <location>
        <begin position="182"/>
        <end position="193"/>
    </location>
</feature>
<dbReference type="EMBL" id="CAUH01000345">
    <property type="protein sequence ID" value="CCU74450.1"/>
    <property type="molecule type" value="Genomic_DNA"/>
</dbReference>
<feature type="compositionally biased region" description="Polar residues" evidence="1">
    <location>
        <begin position="455"/>
        <end position="464"/>
    </location>
</feature>
<feature type="compositionally biased region" description="Polar residues" evidence="1">
    <location>
        <begin position="72"/>
        <end position="87"/>
    </location>
</feature>
<name>N1J4T7_BLUG1</name>
<reference evidence="2 3" key="1">
    <citation type="journal article" date="2010" name="Science">
        <title>Genome expansion and gene loss in powdery mildew fungi reveal tradeoffs in extreme parasitism.</title>
        <authorList>
            <person name="Spanu P.D."/>
            <person name="Abbott J.C."/>
            <person name="Amselem J."/>
            <person name="Burgis T.A."/>
            <person name="Soanes D.M."/>
            <person name="Stueber K."/>
            <person name="Ver Loren van Themaat E."/>
            <person name="Brown J.K.M."/>
            <person name="Butcher S.A."/>
            <person name="Gurr S.J."/>
            <person name="Lebrun M.-H."/>
            <person name="Ridout C.J."/>
            <person name="Schulze-Lefert P."/>
            <person name="Talbot N.J."/>
            <person name="Ahmadinejad N."/>
            <person name="Ametz C."/>
            <person name="Barton G.R."/>
            <person name="Benjdia M."/>
            <person name="Bidzinski P."/>
            <person name="Bindschedler L.V."/>
            <person name="Both M."/>
            <person name="Brewer M.T."/>
            <person name="Cadle-Davidson L."/>
            <person name="Cadle-Davidson M.M."/>
            <person name="Collemare J."/>
            <person name="Cramer R."/>
            <person name="Frenkel O."/>
            <person name="Godfrey D."/>
            <person name="Harriman J."/>
            <person name="Hoede C."/>
            <person name="King B.C."/>
            <person name="Klages S."/>
            <person name="Kleemann J."/>
            <person name="Knoll D."/>
            <person name="Koti P.S."/>
            <person name="Kreplak J."/>
            <person name="Lopez-Ruiz F.J."/>
            <person name="Lu X."/>
            <person name="Maekawa T."/>
            <person name="Mahanil S."/>
            <person name="Micali C."/>
            <person name="Milgroom M.G."/>
            <person name="Montana G."/>
            <person name="Noir S."/>
            <person name="O'Connell R.J."/>
            <person name="Oberhaensli S."/>
            <person name="Parlange F."/>
            <person name="Pedersen C."/>
            <person name="Quesneville H."/>
            <person name="Reinhardt R."/>
            <person name="Rott M."/>
            <person name="Sacristan S."/>
            <person name="Schmidt S.M."/>
            <person name="Schoen M."/>
            <person name="Skamnioti P."/>
            <person name="Sommer H."/>
            <person name="Stephens A."/>
            <person name="Takahara H."/>
            <person name="Thordal-Christensen H."/>
            <person name="Vigouroux M."/>
            <person name="Wessling R."/>
            <person name="Wicker T."/>
            <person name="Panstruga R."/>
        </authorList>
    </citation>
    <scope>NUCLEOTIDE SEQUENCE [LARGE SCALE GENOMIC DNA]</scope>
    <source>
        <strain evidence="2">DH14</strain>
    </source>
</reference>
<feature type="region of interest" description="Disordered" evidence="1">
    <location>
        <begin position="166"/>
        <end position="209"/>
    </location>
</feature>
<dbReference type="Proteomes" id="UP000015441">
    <property type="component" value="Unassembled WGS sequence"/>
</dbReference>